<dbReference type="Pfam" id="PF13193">
    <property type="entry name" value="AMP-binding_C"/>
    <property type="match status" value="1"/>
</dbReference>
<comment type="catalytic activity">
    <reaction evidence="7">
        <text>a very long-chain fatty acid + ATP + CoA = a very long-chain fatty acyl-CoA + AMP + diphosphate</text>
        <dbReference type="Rhea" id="RHEA:54536"/>
        <dbReference type="ChEBI" id="CHEBI:30616"/>
        <dbReference type="ChEBI" id="CHEBI:33019"/>
        <dbReference type="ChEBI" id="CHEBI:57287"/>
        <dbReference type="ChEBI" id="CHEBI:58950"/>
        <dbReference type="ChEBI" id="CHEBI:138261"/>
        <dbReference type="ChEBI" id="CHEBI:456215"/>
    </reaction>
    <physiologicalReaction direction="left-to-right" evidence="7">
        <dbReference type="Rhea" id="RHEA:54537"/>
    </physiologicalReaction>
</comment>
<feature type="non-terminal residue" evidence="13">
    <location>
        <position position="744"/>
    </location>
</feature>
<evidence type="ECO:0000259" key="12">
    <source>
        <dbReference type="Pfam" id="PF13193"/>
    </source>
</evidence>
<evidence type="ECO:0000256" key="5">
    <source>
        <dbReference type="ARBA" id="ARBA00023098"/>
    </source>
</evidence>
<dbReference type="Gene3D" id="3.40.50.12780">
    <property type="entry name" value="N-terminal domain of ligase-like"/>
    <property type="match status" value="1"/>
</dbReference>
<gene>
    <name evidence="13" type="ORF">GSTENG00024733001</name>
</gene>
<evidence type="ECO:0000256" key="8">
    <source>
        <dbReference type="ARBA" id="ARBA00041297"/>
    </source>
</evidence>
<feature type="non-terminal residue" evidence="13">
    <location>
        <position position="1"/>
    </location>
</feature>
<comment type="catalytic activity">
    <reaction evidence="9">
        <text>tetracosanoate + ATP + CoA = tetracosanoyl-CoA + AMP + diphosphate</text>
        <dbReference type="Rhea" id="RHEA:33639"/>
        <dbReference type="ChEBI" id="CHEBI:30616"/>
        <dbReference type="ChEBI" id="CHEBI:31014"/>
        <dbReference type="ChEBI" id="CHEBI:33019"/>
        <dbReference type="ChEBI" id="CHEBI:57287"/>
        <dbReference type="ChEBI" id="CHEBI:65052"/>
        <dbReference type="ChEBI" id="CHEBI:456215"/>
    </reaction>
    <physiologicalReaction direction="left-to-right" evidence="9">
        <dbReference type="Rhea" id="RHEA:33640"/>
    </physiologicalReaction>
</comment>
<dbReference type="PANTHER" id="PTHR43107:SF11">
    <property type="entry name" value="LONG-CHAIN FATTY ACID TRANSPORT PROTEIN 4"/>
    <property type="match status" value="1"/>
</dbReference>
<keyword evidence="4" id="KW-0445">Lipid transport</keyword>
<evidence type="ECO:0000256" key="6">
    <source>
        <dbReference type="ARBA" id="ARBA00026121"/>
    </source>
</evidence>
<feature type="transmembrane region" description="Helical" evidence="10">
    <location>
        <begin position="12"/>
        <end position="34"/>
    </location>
</feature>
<dbReference type="InterPro" id="IPR020845">
    <property type="entry name" value="AMP-binding_CS"/>
</dbReference>
<keyword evidence="2" id="KW-0436">Ligase</keyword>
<evidence type="ECO:0000259" key="11">
    <source>
        <dbReference type="Pfam" id="PF00501"/>
    </source>
</evidence>
<dbReference type="OrthoDB" id="288590at2759"/>
<evidence type="ECO:0000313" key="13">
    <source>
        <dbReference type="EMBL" id="CAG04878.1"/>
    </source>
</evidence>
<dbReference type="KEGG" id="tng:GSTEN00024733G001"/>
<organism evidence="13">
    <name type="scientific">Tetraodon nigroviridis</name>
    <name type="common">Spotted green pufferfish</name>
    <name type="synonym">Chelonodon nigroviridis</name>
    <dbReference type="NCBI Taxonomy" id="99883"/>
    <lineage>
        <taxon>Eukaryota</taxon>
        <taxon>Metazoa</taxon>
        <taxon>Chordata</taxon>
        <taxon>Craniata</taxon>
        <taxon>Vertebrata</taxon>
        <taxon>Euteleostomi</taxon>
        <taxon>Actinopterygii</taxon>
        <taxon>Neopterygii</taxon>
        <taxon>Teleostei</taxon>
        <taxon>Neoteleostei</taxon>
        <taxon>Acanthomorphata</taxon>
        <taxon>Eupercaria</taxon>
        <taxon>Tetraodontiformes</taxon>
        <taxon>Tetradontoidea</taxon>
        <taxon>Tetraodontidae</taxon>
        <taxon>Tetraodon</taxon>
    </lineage>
</organism>
<dbReference type="InterPro" id="IPR022272">
    <property type="entry name" value="Lipocalin_CS"/>
</dbReference>
<dbReference type="InterPro" id="IPR042099">
    <property type="entry name" value="ANL_N_sf"/>
</dbReference>
<evidence type="ECO:0000256" key="3">
    <source>
        <dbReference type="ARBA" id="ARBA00022832"/>
    </source>
</evidence>
<dbReference type="InterPro" id="IPR000873">
    <property type="entry name" value="AMP-dep_synth/lig_dom"/>
</dbReference>
<comment type="similarity">
    <text evidence="1">Belongs to the ATP-dependent AMP-binding enzyme family.</text>
</comment>
<evidence type="ECO:0000256" key="7">
    <source>
        <dbReference type="ARBA" id="ARBA00036527"/>
    </source>
</evidence>
<dbReference type="PANTHER" id="PTHR43107">
    <property type="entry name" value="LONG-CHAIN FATTY ACID TRANSPORT PROTEIN"/>
    <property type="match status" value="1"/>
</dbReference>
<dbReference type="PROSITE" id="PS00213">
    <property type="entry name" value="LIPOCALIN"/>
    <property type="match status" value="1"/>
</dbReference>
<name>Q4S3A4_TETNG</name>
<keyword evidence="4" id="KW-0813">Transport</keyword>
<dbReference type="PROSITE" id="PS00455">
    <property type="entry name" value="AMP_BINDING"/>
    <property type="match status" value="1"/>
</dbReference>
<evidence type="ECO:0000256" key="2">
    <source>
        <dbReference type="ARBA" id="ARBA00022598"/>
    </source>
</evidence>
<keyword evidence="10" id="KW-0812">Transmembrane</keyword>
<dbReference type="SUPFAM" id="SSF56801">
    <property type="entry name" value="Acetyl-CoA synthetase-like"/>
    <property type="match status" value="2"/>
</dbReference>
<feature type="domain" description="AMP-binding enzyme C-terminal" evidence="12">
    <location>
        <begin position="621"/>
        <end position="696"/>
    </location>
</feature>
<evidence type="ECO:0000256" key="4">
    <source>
        <dbReference type="ARBA" id="ARBA00023055"/>
    </source>
</evidence>
<dbReference type="FunFam" id="3.30.300.30:FF:000002">
    <property type="entry name" value="Long-chain fatty acid transport protein 1"/>
    <property type="match status" value="1"/>
</dbReference>
<dbReference type="EMBL" id="CAAE01014752">
    <property type="protein sequence ID" value="CAG04878.1"/>
    <property type="molecule type" value="Genomic_DNA"/>
</dbReference>
<feature type="domain" description="AMP-dependent synthetase/ligase" evidence="11">
    <location>
        <begin position="72"/>
        <end position="323"/>
    </location>
</feature>
<dbReference type="GO" id="GO:0005324">
    <property type="term" value="F:long-chain fatty acid transmembrane transporter activity"/>
    <property type="evidence" value="ECO:0007669"/>
    <property type="project" value="TreeGrafter"/>
</dbReference>
<comment type="caution">
    <text evidence="13">The sequence shown here is derived from an EMBL/GenBank/DDBJ whole genome shotgun (WGS) entry which is preliminary data.</text>
</comment>
<reference evidence="13" key="1">
    <citation type="journal article" date="2004" name="Nature">
        <title>Genome duplication in the teleost fish Tetraodon nigroviridis reveals the early vertebrate proto-karyotype.</title>
        <authorList>
            <person name="Jaillon O."/>
            <person name="Aury J.-M."/>
            <person name="Brunet F."/>
            <person name="Petit J.-L."/>
            <person name="Stange-Thomann N."/>
            <person name="Mauceli E."/>
            <person name="Bouneau L."/>
            <person name="Fischer C."/>
            <person name="Ozouf-Costaz C."/>
            <person name="Bernot A."/>
            <person name="Nicaud S."/>
            <person name="Jaffe D."/>
            <person name="Fisher S."/>
            <person name="Lutfalla G."/>
            <person name="Dossat C."/>
            <person name="Segurens B."/>
            <person name="Dasilva C."/>
            <person name="Salanoubat M."/>
            <person name="Levy M."/>
            <person name="Boudet N."/>
            <person name="Castellano S."/>
            <person name="Anthouard V."/>
            <person name="Jubin C."/>
            <person name="Castelli V."/>
            <person name="Katinka M."/>
            <person name="Vacherie B."/>
            <person name="Biemont C."/>
            <person name="Skalli Z."/>
            <person name="Cattolico L."/>
            <person name="Poulain J."/>
            <person name="De Berardinis V."/>
            <person name="Cruaud C."/>
            <person name="Duprat S."/>
            <person name="Brottier P."/>
            <person name="Coutanceau J.-P."/>
            <person name="Gouzy J."/>
            <person name="Parra G."/>
            <person name="Lardier G."/>
            <person name="Chapple C."/>
            <person name="McKernan K.J."/>
            <person name="McEwan P."/>
            <person name="Bosak S."/>
            <person name="Kellis M."/>
            <person name="Volff J.-N."/>
            <person name="Guigo R."/>
            <person name="Zody M.C."/>
            <person name="Mesirov J."/>
            <person name="Lindblad-Toh K."/>
            <person name="Birren B."/>
            <person name="Nusbaum C."/>
            <person name="Kahn D."/>
            <person name="Robinson-Rechavi M."/>
            <person name="Laudet V."/>
            <person name="Schachter V."/>
            <person name="Quetier F."/>
            <person name="Saurin W."/>
            <person name="Scarpelli C."/>
            <person name="Wincker P."/>
            <person name="Lander E.S."/>
            <person name="Weissenbach J."/>
            <person name="Roest Crollius H."/>
        </authorList>
    </citation>
    <scope>NUCLEOTIDE SEQUENCE [LARGE SCALE GENOMIC DNA]</scope>
</reference>
<dbReference type="GO" id="GO:0005789">
    <property type="term" value="C:endoplasmic reticulum membrane"/>
    <property type="evidence" value="ECO:0007669"/>
    <property type="project" value="TreeGrafter"/>
</dbReference>
<keyword evidence="10" id="KW-0472">Membrane</keyword>
<dbReference type="AlphaFoldDB" id="Q4S3A4"/>
<dbReference type="GO" id="GO:0044539">
    <property type="term" value="P:long-chain fatty acid import into cell"/>
    <property type="evidence" value="ECO:0007669"/>
    <property type="project" value="TreeGrafter"/>
</dbReference>
<dbReference type="InterPro" id="IPR045851">
    <property type="entry name" value="AMP-bd_C_sf"/>
</dbReference>
<keyword evidence="5" id="KW-0443">Lipid metabolism</keyword>
<reference evidence="13" key="2">
    <citation type="submission" date="2004-02" db="EMBL/GenBank/DDBJ databases">
        <authorList>
            <consortium name="Genoscope"/>
            <consortium name="Whitehead Institute Centre for Genome Research"/>
        </authorList>
    </citation>
    <scope>NUCLEOTIDE SEQUENCE</scope>
</reference>
<keyword evidence="10" id="KW-1133">Transmembrane helix</keyword>
<evidence type="ECO:0000256" key="10">
    <source>
        <dbReference type="SAM" id="Phobius"/>
    </source>
</evidence>
<accession>Q4S3A4</accession>
<evidence type="ECO:0000256" key="1">
    <source>
        <dbReference type="ARBA" id="ARBA00006432"/>
    </source>
</evidence>
<dbReference type="Pfam" id="PF00501">
    <property type="entry name" value="AMP-binding"/>
    <property type="match status" value="1"/>
</dbReference>
<dbReference type="InterPro" id="IPR025110">
    <property type="entry name" value="AMP-bd_C"/>
</dbReference>
<evidence type="ECO:0000256" key="9">
    <source>
        <dbReference type="ARBA" id="ARBA00048666"/>
    </source>
</evidence>
<protein>
    <recommendedName>
        <fullName evidence="6">long-chain-fatty-acid--CoA ligase</fullName>
        <ecNumber evidence="6">6.2.1.3</ecNumber>
    </recommendedName>
    <alternativeName>
        <fullName evidence="8">Long-chain-fatty-acid--CoA ligase</fullName>
    </alternativeName>
</protein>
<keyword evidence="3" id="KW-0276">Fatty acid metabolism</keyword>
<sequence>VLLFVLRLLVGLPWFQVLPAILIFYLGSGGWRFLHIFAKTIGRDLHAAFVLLRVKLNVRRHLREKNTIPKIFAETVRRHGDKTALIFEGTGERWTFRQLDEYSNRVANLLLGRGFKDGDVVALFMENRSQYVGLWLGMAKIGVEAALINFNLRLEALVHCVTISNAKAVMFGSELNDAVCEVHSSMGKAVQMFCSGDWDPKRVPQGTENLDSLLNAAPSHLPPPPQRCFTDRLFYIYTSGTTGMPKAAIVVHSRYYRMAALVYYGFRMTSDDVLYDCLPLYHSAGNIVGVGQCIIHGMTVVIRKKFSASRFWDDCVKYSCTVGVTLALNIRWESDRTSESVALVLLDCAVHRGDLQVPSEPARSGHREATPCAYGAWQRPAPVHMGGVYEALQHPPDRRVLRSDGVQLQPGQLRQQGEAESAQLRVASAVRAGVLLKRCGGVAPSARQVGACGFNSQILPYIYPIRLVRVDEETMELIRGPDGVCIPCKPGESPLTAQPSLPRPKLQLCFLQPHFPGEPGQLVGRIIQNDPLRRFDGYVNQSATSKKIAHSVFKKGDSAYLSGESPACCISRASSVFLLAKMLHHACAGDVLIMDEYGHMYFKDRTGDTYRWKGENVSTTEVEGTLSRLLDMKDVVVYGVEVPGAEGKAGMAAIADPAHATDLEQFVKDMEKVLPPYARPVFLRFLPEVNKTGTFKFQKTELRREGFNPSNVSDRLYFLDSSRGRYIPVEEELYQSVLSGKHKL</sequence>
<dbReference type="Gene3D" id="3.30.300.30">
    <property type="match status" value="1"/>
</dbReference>
<dbReference type="GO" id="GO:0005886">
    <property type="term" value="C:plasma membrane"/>
    <property type="evidence" value="ECO:0007669"/>
    <property type="project" value="TreeGrafter"/>
</dbReference>
<dbReference type="EC" id="6.2.1.3" evidence="6"/>
<proteinExistence type="inferred from homology"/>
<dbReference type="GO" id="GO:0001579">
    <property type="term" value="P:medium-chain fatty acid transport"/>
    <property type="evidence" value="ECO:0007669"/>
    <property type="project" value="TreeGrafter"/>
</dbReference>
<dbReference type="GO" id="GO:0090434">
    <property type="term" value="F:oleoyl-CoA ligase activity"/>
    <property type="evidence" value="ECO:0007669"/>
    <property type="project" value="TreeGrafter"/>
</dbReference>